<dbReference type="Proteomes" id="UP000594638">
    <property type="component" value="Unassembled WGS sequence"/>
</dbReference>
<reference evidence="1 2" key="1">
    <citation type="submission" date="2019-12" db="EMBL/GenBank/DDBJ databases">
        <authorList>
            <person name="Alioto T."/>
            <person name="Alioto T."/>
            <person name="Gomez Garrido J."/>
        </authorList>
    </citation>
    <scope>NUCLEOTIDE SEQUENCE [LARGE SCALE GENOMIC DNA]</scope>
</reference>
<dbReference type="Gramene" id="OE9A063919T1">
    <property type="protein sequence ID" value="OE9A063919C1"/>
    <property type="gene ID" value="OE9A063919"/>
</dbReference>
<evidence type="ECO:0000313" key="2">
    <source>
        <dbReference type="Proteomes" id="UP000594638"/>
    </source>
</evidence>
<dbReference type="AlphaFoldDB" id="A0A8S0UG61"/>
<dbReference type="OrthoDB" id="498125at2759"/>
<protein>
    <submittedName>
        <fullName evidence="1">DNA-(Apurinic or apyrimidinic site) lyase, chloroplastic isoform X1</fullName>
    </submittedName>
</protein>
<organism evidence="1 2">
    <name type="scientific">Olea europaea subsp. europaea</name>
    <dbReference type="NCBI Taxonomy" id="158383"/>
    <lineage>
        <taxon>Eukaryota</taxon>
        <taxon>Viridiplantae</taxon>
        <taxon>Streptophyta</taxon>
        <taxon>Embryophyta</taxon>
        <taxon>Tracheophyta</taxon>
        <taxon>Spermatophyta</taxon>
        <taxon>Magnoliopsida</taxon>
        <taxon>eudicotyledons</taxon>
        <taxon>Gunneridae</taxon>
        <taxon>Pentapetalae</taxon>
        <taxon>asterids</taxon>
        <taxon>lamiids</taxon>
        <taxon>Lamiales</taxon>
        <taxon>Oleaceae</taxon>
        <taxon>Oleeae</taxon>
        <taxon>Olea</taxon>
    </lineage>
</organism>
<dbReference type="Gene3D" id="3.60.10.10">
    <property type="entry name" value="Endonuclease/exonuclease/phosphatase"/>
    <property type="match status" value="1"/>
</dbReference>
<name>A0A8S0UG61_OLEEU</name>
<accession>A0A8S0UG61</accession>
<comment type="caution">
    <text evidence="1">The sequence shown here is derived from an EMBL/GenBank/DDBJ whole genome shotgun (WGS) entry which is preliminary data.</text>
</comment>
<dbReference type="GO" id="GO:0016829">
    <property type="term" value="F:lyase activity"/>
    <property type="evidence" value="ECO:0007669"/>
    <property type="project" value="UniProtKB-KW"/>
</dbReference>
<keyword evidence="1" id="KW-0456">Lyase</keyword>
<keyword evidence="2" id="KW-1185">Reference proteome</keyword>
<proteinExistence type="predicted"/>
<dbReference type="SUPFAM" id="SSF56219">
    <property type="entry name" value="DNase I-like"/>
    <property type="match status" value="1"/>
</dbReference>
<evidence type="ECO:0000313" key="1">
    <source>
        <dbReference type="EMBL" id="CAA3016297.1"/>
    </source>
</evidence>
<dbReference type="EMBL" id="CACTIH010007605">
    <property type="protein sequence ID" value="CAA3016297.1"/>
    <property type="molecule type" value="Genomic_DNA"/>
</dbReference>
<sequence length="86" mass="9773">MKPLSVRYGLGMSDHDGEGRLITVEFENFYLLSGYVPNSGDGLRRLLIIFAFRRGRISDDFCRLSISLKYFPQSTPPLLWISGTLT</sequence>
<dbReference type="InterPro" id="IPR036691">
    <property type="entry name" value="Endo/exonu/phosph_ase_sf"/>
</dbReference>
<gene>
    <name evidence="1" type="ORF">OLEA9_A063919</name>
</gene>